<keyword evidence="3 10" id="KW-0217">Developmental protein</keyword>
<comment type="similarity">
    <text evidence="2 10">Belongs to the Wnt family.</text>
</comment>
<gene>
    <name evidence="11" type="primary">Wnt</name>
</gene>
<sequence length="110" mass="12472">WRTVPTFRQIGNILKEKFDGATEVLLRKGQHSRRLVPRNPELKFRSDTDLVYLEASPNFCSGNPSVGSIGTGGRRCNKTSSYTDGCEIMCCGRGYQTEFVVRRERCKCSF</sequence>
<dbReference type="InterPro" id="IPR005817">
    <property type="entry name" value="Wnt"/>
</dbReference>
<keyword evidence="9" id="KW-0449">Lipoprotein</keyword>
<dbReference type="Gene3D" id="3.30.2460.20">
    <property type="match status" value="1"/>
</dbReference>
<dbReference type="AlphaFoldDB" id="U3L2Q4"/>
<comment type="subcellular location">
    <subcellularLocation>
        <location evidence="1 10">Secreted</location>
        <location evidence="1 10">Extracellular space</location>
        <location evidence="1 10">Extracellular matrix</location>
    </subcellularLocation>
</comment>
<evidence type="ECO:0000256" key="4">
    <source>
        <dbReference type="ARBA" id="ARBA00022525"/>
    </source>
</evidence>
<evidence type="ECO:0000256" key="6">
    <source>
        <dbReference type="ARBA" id="ARBA00022687"/>
    </source>
</evidence>
<reference evidence="11" key="1">
    <citation type="submission" date="2012-09" db="EMBL/GenBank/DDBJ databases">
        <title>Biogeography of Antarctic Tardigrades.</title>
        <authorList>
            <person name="Sands C.J."/>
            <person name="McInnes S.J."/>
        </authorList>
    </citation>
    <scope>NUCLEOTIDE SEQUENCE</scope>
</reference>
<keyword evidence="7" id="KW-1015">Disulfide bond</keyword>
<dbReference type="PANTHER" id="PTHR12027:SF101">
    <property type="entry name" value="PROTEIN WNT-4"/>
    <property type="match status" value="1"/>
</dbReference>
<accession>U3L2Q4</accession>
<organism evidence="11">
    <name type="scientific">Minibiotus sp. Mini_06_142</name>
    <dbReference type="NCBI Taxonomy" id="1235540"/>
    <lineage>
        <taxon>Eukaryota</taxon>
        <taxon>Metazoa</taxon>
        <taxon>Ecdysozoa</taxon>
        <taxon>Tardigrada</taxon>
        <taxon>Eutardigrada</taxon>
        <taxon>Parachela</taxon>
        <taxon>Macrobiotoidea</taxon>
        <taxon>Macrobiotidae</taxon>
        <taxon>Minibiotus</taxon>
    </lineage>
</organism>
<keyword evidence="4" id="KW-0964">Secreted</keyword>
<evidence type="ECO:0000256" key="10">
    <source>
        <dbReference type="RuleBase" id="RU003500"/>
    </source>
</evidence>
<keyword evidence="5" id="KW-0272">Extracellular matrix</keyword>
<protein>
    <recommendedName>
        <fullName evidence="10">Protein Wnt</fullName>
    </recommendedName>
</protein>
<evidence type="ECO:0000256" key="7">
    <source>
        <dbReference type="ARBA" id="ARBA00023157"/>
    </source>
</evidence>
<dbReference type="GO" id="GO:0030182">
    <property type="term" value="P:neuron differentiation"/>
    <property type="evidence" value="ECO:0007669"/>
    <property type="project" value="TreeGrafter"/>
</dbReference>
<dbReference type="Pfam" id="PF00110">
    <property type="entry name" value="wnt"/>
    <property type="match status" value="1"/>
</dbReference>
<dbReference type="GO" id="GO:0005125">
    <property type="term" value="F:cytokine activity"/>
    <property type="evidence" value="ECO:0007669"/>
    <property type="project" value="TreeGrafter"/>
</dbReference>
<dbReference type="SMART" id="SM00097">
    <property type="entry name" value="WNT1"/>
    <property type="match status" value="1"/>
</dbReference>
<evidence type="ECO:0000256" key="9">
    <source>
        <dbReference type="ARBA" id="ARBA00023288"/>
    </source>
</evidence>
<feature type="non-terminal residue" evidence="11">
    <location>
        <position position="110"/>
    </location>
</feature>
<proteinExistence type="inferred from homology"/>
<evidence type="ECO:0000313" key="11">
    <source>
        <dbReference type="EMBL" id="AFV33277.1"/>
    </source>
</evidence>
<keyword evidence="8" id="KW-0325">Glycoprotein</keyword>
<dbReference type="GO" id="GO:0045165">
    <property type="term" value="P:cell fate commitment"/>
    <property type="evidence" value="ECO:0007669"/>
    <property type="project" value="TreeGrafter"/>
</dbReference>
<dbReference type="PANTHER" id="PTHR12027">
    <property type="entry name" value="WNT RELATED"/>
    <property type="match status" value="1"/>
</dbReference>
<evidence type="ECO:0000256" key="1">
    <source>
        <dbReference type="ARBA" id="ARBA00004498"/>
    </source>
</evidence>
<dbReference type="GO" id="GO:0005615">
    <property type="term" value="C:extracellular space"/>
    <property type="evidence" value="ECO:0007669"/>
    <property type="project" value="TreeGrafter"/>
</dbReference>
<evidence type="ECO:0000256" key="3">
    <source>
        <dbReference type="ARBA" id="ARBA00022473"/>
    </source>
</evidence>
<dbReference type="InterPro" id="IPR043158">
    <property type="entry name" value="Wnt_C"/>
</dbReference>
<evidence type="ECO:0000256" key="8">
    <source>
        <dbReference type="ARBA" id="ARBA00023180"/>
    </source>
</evidence>
<dbReference type="GO" id="GO:0060070">
    <property type="term" value="P:canonical Wnt signaling pathway"/>
    <property type="evidence" value="ECO:0007669"/>
    <property type="project" value="TreeGrafter"/>
</dbReference>
<dbReference type="GO" id="GO:0005109">
    <property type="term" value="F:frizzled binding"/>
    <property type="evidence" value="ECO:0007669"/>
    <property type="project" value="TreeGrafter"/>
</dbReference>
<comment type="function">
    <text evidence="10">Ligand for members of the frizzled family of seven transmembrane receptors.</text>
</comment>
<evidence type="ECO:0000256" key="5">
    <source>
        <dbReference type="ARBA" id="ARBA00022530"/>
    </source>
</evidence>
<keyword evidence="6 10" id="KW-0879">Wnt signaling pathway</keyword>
<evidence type="ECO:0000256" key="2">
    <source>
        <dbReference type="ARBA" id="ARBA00005683"/>
    </source>
</evidence>
<feature type="non-terminal residue" evidence="11">
    <location>
        <position position="1"/>
    </location>
</feature>
<dbReference type="EMBL" id="JX865304">
    <property type="protein sequence ID" value="AFV33277.1"/>
    <property type="molecule type" value="Genomic_DNA"/>
</dbReference>
<name>U3L2Q4_9BILA</name>